<keyword evidence="1" id="KW-1133">Transmembrane helix</keyword>
<name>M5DWM8_9GAMM</name>
<sequence>MNITALIISLFGFSIIYGGILMARRVEGKLAAAALRLGAMLVGFLSIPIIHMLLNSPVQSTSESGKYFLFIAILGFVADRVFVKKASA</sequence>
<feature type="transmembrane region" description="Helical" evidence="1">
    <location>
        <begin position="66"/>
        <end position="83"/>
    </location>
</feature>
<protein>
    <submittedName>
        <fullName evidence="2">Uncharacterized protein</fullName>
    </submittedName>
</protein>
<dbReference type="GeneID" id="79178292"/>
<evidence type="ECO:0000313" key="2">
    <source>
        <dbReference type="EMBL" id="CCU73975.1"/>
    </source>
</evidence>
<dbReference type="Proteomes" id="UP000011866">
    <property type="component" value="Chromosome"/>
</dbReference>
<dbReference type="AlphaFoldDB" id="M5DWM8"/>
<accession>M5DWM8</accession>
<organism evidence="2 3">
    <name type="scientific">Thalassolituus oleivorans MIL-1</name>
    <dbReference type="NCBI Taxonomy" id="1298593"/>
    <lineage>
        <taxon>Bacteria</taxon>
        <taxon>Pseudomonadati</taxon>
        <taxon>Pseudomonadota</taxon>
        <taxon>Gammaproteobacteria</taxon>
        <taxon>Oceanospirillales</taxon>
        <taxon>Oceanospirillaceae</taxon>
        <taxon>Thalassolituus</taxon>
    </lineage>
</organism>
<dbReference type="RefSeq" id="WP_015488675.1">
    <property type="nucleotide sequence ID" value="NC_020888.1"/>
</dbReference>
<feature type="transmembrane region" description="Helical" evidence="1">
    <location>
        <begin position="6"/>
        <end position="23"/>
    </location>
</feature>
<proteinExistence type="predicted"/>
<evidence type="ECO:0000313" key="3">
    <source>
        <dbReference type="Proteomes" id="UP000011866"/>
    </source>
</evidence>
<dbReference type="KEGG" id="tol:TOL_3590"/>
<gene>
    <name evidence="2" type="ORF">TOL_3590</name>
</gene>
<keyword evidence="1" id="KW-0472">Membrane</keyword>
<reference evidence="2 3" key="1">
    <citation type="journal article" date="2013" name="Genome Announc.">
        <title>Genome Sequence of Thalassolituus oleivorans MIL-1 (DSM 14913T).</title>
        <authorList>
            <person name="Golyshin P.N."/>
            <person name="Werner J."/>
            <person name="Chernikova T.N."/>
            <person name="Tran H."/>
            <person name="Ferrer M."/>
            <person name="Yakimov M.M."/>
            <person name="Teeling H."/>
            <person name="Golyshina O.V."/>
        </authorList>
    </citation>
    <scope>NUCLEOTIDE SEQUENCE [LARGE SCALE GENOMIC DNA]</scope>
    <source>
        <strain evidence="2 3">MIL-1</strain>
    </source>
</reference>
<keyword evidence="1" id="KW-0812">Transmembrane</keyword>
<dbReference type="EMBL" id="HF680312">
    <property type="protein sequence ID" value="CCU73975.1"/>
    <property type="molecule type" value="Genomic_DNA"/>
</dbReference>
<evidence type="ECO:0000256" key="1">
    <source>
        <dbReference type="SAM" id="Phobius"/>
    </source>
</evidence>
<keyword evidence="3" id="KW-1185">Reference proteome</keyword>
<dbReference type="HOGENOM" id="CLU_2467976_0_0_6"/>
<feature type="transmembrane region" description="Helical" evidence="1">
    <location>
        <begin position="35"/>
        <end position="54"/>
    </location>
</feature>